<dbReference type="InterPro" id="IPR027469">
    <property type="entry name" value="Cation_efflux_TMD_sf"/>
</dbReference>
<evidence type="ECO:0000313" key="14">
    <source>
        <dbReference type="Proteomes" id="UP000319663"/>
    </source>
</evidence>
<keyword evidence="14" id="KW-1185">Reference proteome</keyword>
<dbReference type="InterPro" id="IPR036928">
    <property type="entry name" value="AS_sf"/>
</dbReference>
<dbReference type="PROSITE" id="PS00571">
    <property type="entry name" value="AMIDASES"/>
    <property type="match status" value="1"/>
</dbReference>
<evidence type="ECO:0000256" key="4">
    <source>
        <dbReference type="ARBA" id="ARBA00012922"/>
    </source>
</evidence>
<dbReference type="SUPFAM" id="SSF161111">
    <property type="entry name" value="Cation efflux protein transmembrane domain-like"/>
    <property type="match status" value="1"/>
</dbReference>
<feature type="domain" description="Cation efflux protein transmembrane" evidence="11">
    <location>
        <begin position="4"/>
        <end position="54"/>
    </location>
</feature>
<evidence type="ECO:0000256" key="6">
    <source>
        <dbReference type="ARBA" id="ARBA00022692"/>
    </source>
</evidence>
<gene>
    <name evidence="13" type="ORF">MPDQ_002235</name>
</gene>
<dbReference type="PANTHER" id="PTHR46072:SF4">
    <property type="entry name" value="AMIDASE C550.07-RELATED"/>
    <property type="match status" value="1"/>
</dbReference>
<accession>A0A507QPZ0</accession>
<dbReference type="AlphaFoldDB" id="A0A507QPZ0"/>
<dbReference type="Pfam" id="PF01545">
    <property type="entry name" value="Cation_efflux"/>
    <property type="match status" value="1"/>
</dbReference>
<protein>
    <recommendedName>
        <fullName evidence="4">amidase</fullName>
        <ecNumber evidence="4">3.5.1.4</ecNumber>
    </recommendedName>
</protein>
<evidence type="ECO:0000259" key="12">
    <source>
        <dbReference type="Pfam" id="PF16916"/>
    </source>
</evidence>
<dbReference type="InterPro" id="IPR023631">
    <property type="entry name" value="Amidase_dom"/>
</dbReference>
<keyword evidence="5" id="KW-0813">Transport</keyword>
<comment type="caution">
    <text evidence="13">The sequence shown here is derived from an EMBL/GenBank/DDBJ whole genome shotgun (WGS) entry which is preliminary data.</text>
</comment>
<feature type="domain" description="Cation efflux protein cytoplasmic" evidence="12">
    <location>
        <begin position="58"/>
        <end position="132"/>
    </location>
</feature>
<dbReference type="EMBL" id="VIFY01000169">
    <property type="protein sequence ID" value="TQB69154.1"/>
    <property type="molecule type" value="Genomic_DNA"/>
</dbReference>
<dbReference type="PANTHER" id="PTHR46072">
    <property type="entry name" value="AMIDASE-RELATED-RELATED"/>
    <property type="match status" value="1"/>
</dbReference>
<dbReference type="InterPro" id="IPR058533">
    <property type="entry name" value="Cation_efflux_TM"/>
</dbReference>
<comment type="subcellular location">
    <subcellularLocation>
        <location evidence="2">Membrane</location>
        <topology evidence="2">Multi-pass membrane protein</topology>
    </subcellularLocation>
</comment>
<evidence type="ECO:0000256" key="5">
    <source>
        <dbReference type="ARBA" id="ARBA00022448"/>
    </source>
</evidence>
<dbReference type="Proteomes" id="UP000319663">
    <property type="component" value="Unassembled WGS sequence"/>
</dbReference>
<sequence length="671" mass="73730">MGVLVHIISDAANNIGVMAAALVIWLAHYEGRFYADPAASMGIAVMILVSALPIESVPSGVELRDVKHDLEKIPQILSTHNLHIWSLNQEKTLATVHVVLSPSSMPNFLDLATVVNECFRAYGVDAVTVQPEVVLSGSESRMELERDILQKSIPKQWLAPPEKLPPAEQLDVHDFPRTSGLLSEKELSITEKSATALVADMGSGSLTAEEVVVAFLKRAILGHQLLNFATEFMADRAISRAKKLDEYFKETGKLVGPLHGVPISVKEHVGIKGLTHNAGFVAWVDEVATEDALLLQYLEKAGAVFHVRTNQPQSLMHLDCTNNVTGITVNPYNRKLSPGGSSGGEGASMGFRCAPLGVGTDIGGSIRAPAAFCGVYGFRPTALRLPTGGAKSASCGQESVKAVIGPLASQCVEDLELFQRAVIDQEPWDVDTSLVPLPWKKIEPTKDITVGIIWDDGIIAPHPPIMRGLQHVKEKLVAAGIKVVDWEPYKHDEGWEIVSALYFPDGAKSQLEVLNASGEPILPLTQWAFKYSRPTALSINENWAFNRRRDEYRDAYQRLMKERGVDFILSPTFNSVAALVGEPQYWNYTAIWNILNLPSSVFPTGLYQDPAIDNLPEYKPRNEEEEREWKKYSQPELYTGAPICLQLSGKPYKDEETLAATKLISEIVLSK</sequence>
<dbReference type="Pfam" id="PF01425">
    <property type="entry name" value="Amidase"/>
    <property type="match status" value="1"/>
</dbReference>
<keyword evidence="9" id="KW-0472">Membrane</keyword>
<dbReference type="STRING" id="5098.A0A507QPZ0"/>
<proteinExistence type="inferred from homology"/>
<organism evidence="13 14">
    <name type="scientific">Monascus purpureus</name>
    <name type="common">Red mold</name>
    <name type="synonym">Monascus anka</name>
    <dbReference type="NCBI Taxonomy" id="5098"/>
    <lineage>
        <taxon>Eukaryota</taxon>
        <taxon>Fungi</taxon>
        <taxon>Dikarya</taxon>
        <taxon>Ascomycota</taxon>
        <taxon>Pezizomycotina</taxon>
        <taxon>Eurotiomycetes</taxon>
        <taxon>Eurotiomycetidae</taxon>
        <taxon>Eurotiales</taxon>
        <taxon>Aspergillaceae</taxon>
        <taxon>Monascus</taxon>
    </lineage>
</organism>
<evidence type="ECO:0000259" key="10">
    <source>
        <dbReference type="Pfam" id="PF01425"/>
    </source>
</evidence>
<evidence type="ECO:0000256" key="1">
    <source>
        <dbReference type="ARBA" id="ARBA00001311"/>
    </source>
</evidence>
<feature type="domain" description="Amidase" evidence="10">
    <location>
        <begin position="210"/>
        <end position="658"/>
    </location>
</feature>
<evidence type="ECO:0000256" key="2">
    <source>
        <dbReference type="ARBA" id="ARBA00004141"/>
    </source>
</evidence>
<dbReference type="InterPro" id="IPR020556">
    <property type="entry name" value="Amidase_CS"/>
</dbReference>
<evidence type="ECO:0000256" key="7">
    <source>
        <dbReference type="ARBA" id="ARBA00022801"/>
    </source>
</evidence>
<keyword evidence="6" id="KW-0812">Transmembrane</keyword>
<evidence type="ECO:0000256" key="8">
    <source>
        <dbReference type="ARBA" id="ARBA00022989"/>
    </source>
</evidence>
<dbReference type="InterPro" id="IPR027470">
    <property type="entry name" value="Cation_efflux_CTD"/>
</dbReference>
<evidence type="ECO:0000259" key="11">
    <source>
        <dbReference type="Pfam" id="PF01545"/>
    </source>
</evidence>
<dbReference type="GO" id="GO:0030003">
    <property type="term" value="P:intracellular monoatomic cation homeostasis"/>
    <property type="evidence" value="ECO:0007669"/>
    <property type="project" value="UniProtKB-ARBA"/>
</dbReference>
<dbReference type="GO" id="GO:0016020">
    <property type="term" value="C:membrane"/>
    <property type="evidence" value="ECO:0007669"/>
    <property type="project" value="UniProtKB-SubCell"/>
</dbReference>
<dbReference type="Gene3D" id="1.20.1510.10">
    <property type="entry name" value="Cation efflux protein transmembrane domain"/>
    <property type="match status" value="1"/>
</dbReference>
<keyword evidence="8" id="KW-1133">Transmembrane helix</keyword>
<name>A0A507QPZ0_MONPU</name>
<reference evidence="13 14" key="1">
    <citation type="submission" date="2019-06" db="EMBL/GenBank/DDBJ databases">
        <title>Wine fermentation using esterase from Monascus purpureus.</title>
        <authorList>
            <person name="Geng C."/>
            <person name="Zhang Y."/>
        </authorList>
    </citation>
    <scope>NUCLEOTIDE SEQUENCE [LARGE SCALE GENOMIC DNA]</scope>
    <source>
        <strain evidence="13">HQ1</strain>
    </source>
</reference>
<dbReference type="GO" id="GO:0008324">
    <property type="term" value="F:monoatomic cation transmembrane transporter activity"/>
    <property type="evidence" value="ECO:0007669"/>
    <property type="project" value="InterPro"/>
</dbReference>
<keyword evidence="7" id="KW-0378">Hydrolase</keyword>
<evidence type="ECO:0000313" key="13">
    <source>
        <dbReference type="EMBL" id="TQB69154.1"/>
    </source>
</evidence>
<dbReference type="EC" id="3.5.1.4" evidence="4"/>
<comment type="similarity">
    <text evidence="3">Belongs to the amidase family.</text>
</comment>
<evidence type="ECO:0000256" key="9">
    <source>
        <dbReference type="ARBA" id="ARBA00023136"/>
    </source>
</evidence>
<comment type="catalytic activity">
    <reaction evidence="1">
        <text>a monocarboxylic acid amide + H2O = a monocarboxylate + NH4(+)</text>
        <dbReference type="Rhea" id="RHEA:12020"/>
        <dbReference type="ChEBI" id="CHEBI:15377"/>
        <dbReference type="ChEBI" id="CHEBI:28938"/>
        <dbReference type="ChEBI" id="CHEBI:35757"/>
        <dbReference type="ChEBI" id="CHEBI:83628"/>
        <dbReference type="EC" id="3.5.1.4"/>
    </reaction>
</comment>
<dbReference type="GO" id="GO:0004040">
    <property type="term" value="F:amidase activity"/>
    <property type="evidence" value="ECO:0007669"/>
    <property type="project" value="UniProtKB-EC"/>
</dbReference>
<dbReference type="Gene3D" id="3.90.1300.10">
    <property type="entry name" value="Amidase signature (AS) domain"/>
    <property type="match status" value="1"/>
</dbReference>
<dbReference type="Pfam" id="PF16916">
    <property type="entry name" value="ZT_dimer"/>
    <property type="match status" value="1"/>
</dbReference>
<dbReference type="SUPFAM" id="SSF75304">
    <property type="entry name" value="Amidase signature (AS) enzymes"/>
    <property type="match status" value="1"/>
</dbReference>
<evidence type="ECO:0000256" key="3">
    <source>
        <dbReference type="ARBA" id="ARBA00009199"/>
    </source>
</evidence>
<dbReference type="GO" id="GO:0098771">
    <property type="term" value="P:inorganic ion homeostasis"/>
    <property type="evidence" value="ECO:0007669"/>
    <property type="project" value="UniProtKB-ARBA"/>
</dbReference>